<feature type="transmembrane region" description="Helical" evidence="9">
    <location>
        <begin position="86"/>
        <end position="104"/>
    </location>
</feature>
<dbReference type="NCBIfam" id="TIGR01297">
    <property type="entry name" value="CDF"/>
    <property type="match status" value="1"/>
</dbReference>
<evidence type="ECO:0000256" key="5">
    <source>
        <dbReference type="ARBA" id="ARBA00022906"/>
    </source>
</evidence>
<dbReference type="GO" id="GO:0005886">
    <property type="term" value="C:plasma membrane"/>
    <property type="evidence" value="ECO:0007669"/>
    <property type="project" value="TreeGrafter"/>
</dbReference>
<comment type="similarity">
    <text evidence="2">Belongs to the cation diffusion facilitator (CDF) transporter (TC 2.A.4) family. SLC30A subfamily.</text>
</comment>
<keyword evidence="4 9" id="KW-0812">Transmembrane</keyword>
<dbReference type="InterPro" id="IPR027470">
    <property type="entry name" value="Cation_efflux_CTD"/>
</dbReference>
<feature type="transmembrane region" description="Helical" evidence="9">
    <location>
        <begin position="179"/>
        <end position="197"/>
    </location>
</feature>
<comment type="caution">
    <text evidence="12">The sequence shown here is derived from an EMBL/GenBank/DDBJ whole genome shotgun (WGS) entry which is preliminary data.</text>
</comment>
<reference evidence="12 13" key="1">
    <citation type="submission" date="2016-12" db="EMBL/GenBank/DDBJ databases">
        <title>Trade-off between light-utilization and light-protection in marine flavobacteria.</title>
        <authorList>
            <person name="Kumagai Y."/>
            <person name="Yoshizawa S."/>
            <person name="Kogure K."/>
            <person name="Iwasaki W."/>
        </authorList>
    </citation>
    <scope>NUCLEOTIDE SEQUENCE [LARGE SCALE GENOMIC DNA]</scope>
    <source>
        <strain evidence="12 13">ATCC 43844</strain>
    </source>
</reference>
<evidence type="ECO:0000259" key="10">
    <source>
        <dbReference type="Pfam" id="PF01545"/>
    </source>
</evidence>
<keyword evidence="13" id="KW-1185">Reference proteome</keyword>
<evidence type="ECO:0000256" key="4">
    <source>
        <dbReference type="ARBA" id="ARBA00022692"/>
    </source>
</evidence>
<evidence type="ECO:0000256" key="9">
    <source>
        <dbReference type="SAM" id="Phobius"/>
    </source>
</evidence>
<dbReference type="Pfam" id="PF16916">
    <property type="entry name" value="ZT_dimer"/>
    <property type="match status" value="1"/>
</dbReference>
<keyword evidence="8 9" id="KW-0472">Membrane</keyword>
<evidence type="ECO:0000256" key="1">
    <source>
        <dbReference type="ARBA" id="ARBA00004141"/>
    </source>
</evidence>
<dbReference type="PANTHER" id="PTHR11562:SF17">
    <property type="entry name" value="RE54080P-RELATED"/>
    <property type="match status" value="1"/>
</dbReference>
<dbReference type="GO" id="GO:0005385">
    <property type="term" value="F:zinc ion transmembrane transporter activity"/>
    <property type="evidence" value="ECO:0007669"/>
    <property type="project" value="TreeGrafter"/>
</dbReference>
<organism evidence="12 13">
    <name type="scientific">Polaribacter glomeratus</name>
    <dbReference type="NCBI Taxonomy" id="102"/>
    <lineage>
        <taxon>Bacteria</taxon>
        <taxon>Pseudomonadati</taxon>
        <taxon>Bacteroidota</taxon>
        <taxon>Flavobacteriia</taxon>
        <taxon>Flavobacteriales</taxon>
        <taxon>Flavobacteriaceae</taxon>
    </lineage>
</organism>
<dbReference type="InterPro" id="IPR002524">
    <property type="entry name" value="Cation_efflux"/>
</dbReference>
<dbReference type="Proteomes" id="UP000239068">
    <property type="component" value="Unassembled WGS sequence"/>
</dbReference>
<evidence type="ECO:0000313" key="12">
    <source>
        <dbReference type="EMBL" id="PQJ81672.1"/>
    </source>
</evidence>
<protein>
    <submittedName>
        <fullName evidence="12">Cation transporter</fullName>
    </submittedName>
</protein>
<dbReference type="InterPro" id="IPR027469">
    <property type="entry name" value="Cation_efflux_TMD_sf"/>
</dbReference>
<dbReference type="SUPFAM" id="SSF161111">
    <property type="entry name" value="Cation efflux protein transmembrane domain-like"/>
    <property type="match status" value="1"/>
</dbReference>
<gene>
    <name evidence="12" type="ORF">BTO16_03405</name>
</gene>
<comment type="subcellular location">
    <subcellularLocation>
        <location evidence="1">Membrane</location>
        <topology evidence="1">Multi-pass membrane protein</topology>
    </subcellularLocation>
</comment>
<name>A0A2S7WWM5_9FLAO</name>
<keyword evidence="7" id="KW-0406">Ion transport</keyword>
<proteinExistence type="inferred from homology"/>
<dbReference type="EMBL" id="MSCM01000001">
    <property type="protein sequence ID" value="PQJ81672.1"/>
    <property type="molecule type" value="Genomic_DNA"/>
</dbReference>
<dbReference type="InterPro" id="IPR058533">
    <property type="entry name" value="Cation_efflux_TM"/>
</dbReference>
<feature type="transmembrane region" description="Helical" evidence="9">
    <location>
        <begin position="153"/>
        <end position="173"/>
    </location>
</feature>
<dbReference type="RefSeq" id="WP_105020244.1">
    <property type="nucleotide sequence ID" value="NZ_MSCM01000001.1"/>
</dbReference>
<evidence type="ECO:0000259" key="11">
    <source>
        <dbReference type="Pfam" id="PF16916"/>
    </source>
</evidence>
<dbReference type="SUPFAM" id="SSF160240">
    <property type="entry name" value="Cation efflux protein cytoplasmic domain-like"/>
    <property type="match status" value="1"/>
</dbReference>
<keyword evidence="5" id="KW-0862">Zinc</keyword>
<dbReference type="Gene3D" id="1.20.1510.10">
    <property type="entry name" value="Cation efflux protein transmembrane domain"/>
    <property type="match status" value="1"/>
</dbReference>
<evidence type="ECO:0000256" key="6">
    <source>
        <dbReference type="ARBA" id="ARBA00022989"/>
    </source>
</evidence>
<evidence type="ECO:0000256" key="8">
    <source>
        <dbReference type="ARBA" id="ARBA00023136"/>
    </source>
</evidence>
<evidence type="ECO:0000256" key="7">
    <source>
        <dbReference type="ARBA" id="ARBA00023065"/>
    </source>
</evidence>
<keyword evidence="3" id="KW-0813">Transport</keyword>
<evidence type="ECO:0000256" key="3">
    <source>
        <dbReference type="ARBA" id="ARBA00022448"/>
    </source>
</evidence>
<feature type="transmembrane region" description="Helical" evidence="9">
    <location>
        <begin position="124"/>
        <end position="141"/>
    </location>
</feature>
<evidence type="ECO:0000256" key="2">
    <source>
        <dbReference type="ARBA" id="ARBA00008873"/>
    </source>
</evidence>
<keyword evidence="6 9" id="KW-1133">Transmembrane helix</keyword>
<dbReference type="PANTHER" id="PTHR11562">
    <property type="entry name" value="CATION EFFLUX PROTEIN/ ZINC TRANSPORTER"/>
    <property type="match status" value="1"/>
</dbReference>
<dbReference type="AlphaFoldDB" id="A0A2S7WWM5"/>
<dbReference type="InterPro" id="IPR050681">
    <property type="entry name" value="CDF/SLC30A"/>
</dbReference>
<feature type="domain" description="Cation efflux protein transmembrane" evidence="10">
    <location>
        <begin position="20"/>
        <end position="208"/>
    </location>
</feature>
<feature type="transmembrane region" description="Helical" evidence="9">
    <location>
        <begin position="21"/>
        <end position="39"/>
    </location>
</feature>
<dbReference type="OrthoDB" id="9809646at2"/>
<dbReference type="InterPro" id="IPR036837">
    <property type="entry name" value="Cation_efflux_CTD_sf"/>
</dbReference>
<feature type="domain" description="Cation efflux protein cytoplasmic" evidence="11">
    <location>
        <begin position="213"/>
        <end position="289"/>
    </location>
</feature>
<keyword evidence="5" id="KW-0864">Zinc transport</keyword>
<evidence type="ECO:0000313" key="13">
    <source>
        <dbReference type="Proteomes" id="UP000239068"/>
    </source>
</evidence>
<accession>A0A2S7WWM5</accession>
<dbReference type="Pfam" id="PF01545">
    <property type="entry name" value="Cation_efflux"/>
    <property type="match status" value="1"/>
</dbReference>
<sequence length="300" mass="33753">MAHNHYHHHHHHNSSTENIRAAFFLNVFFTIIEFIGGFYTNSLAIMSDAVHDLGDSLSLGMAWYLQKIATKKATKNYSYGFKRFSLLGAIINSVVLLIGSIFIIKEAIPRLINPENADAKGMMWFAILGIIVNGAAVLKLQKGTSINEKVVSLHLLEDVLGWFAVLIASVVMQFWDVPILDPILSIGIAIFILFNVFKNGKESIQIILQSVPTGVSIDKIKLKLLENKEIKSIHDCHLWSMDGDYNVFTSHLVVHDKSISLEKTAQIKSQVRKVLNDNFHLEHITLEIEVSEDCIYIDCV</sequence>